<proteinExistence type="inferred from homology"/>
<dbReference type="AlphaFoldDB" id="A0A9D1J9Z7"/>
<name>A0A9D1J9Z7_9FIRM</name>
<evidence type="ECO:0000256" key="12">
    <source>
        <dbReference type="SAM" id="MobiDB-lite"/>
    </source>
</evidence>
<evidence type="ECO:0000256" key="4">
    <source>
        <dbReference type="ARBA" id="ARBA00022618"/>
    </source>
</evidence>
<comment type="function">
    <text evidence="9">Involved in protein export. Acts as a chaperone by maintaining the newly synthesized protein in an open conformation. Functions as a peptidyl-prolyl cis-trans isomerase.</text>
</comment>
<evidence type="ECO:0000313" key="15">
    <source>
        <dbReference type="Proteomes" id="UP000823912"/>
    </source>
</evidence>
<keyword evidence="4" id="KW-0132">Cell division</keyword>
<evidence type="ECO:0000256" key="10">
    <source>
        <dbReference type="PROSITE-ProRule" id="PRU00277"/>
    </source>
</evidence>
<comment type="catalytic activity">
    <reaction evidence="1 10 11">
        <text>[protein]-peptidylproline (omega=180) = [protein]-peptidylproline (omega=0)</text>
        <dbReference type="Rhea" id="RHEA:16237"/>
        <dbReference type="Rhea" id="RHEA-COMP:10747"/>
        <dbReference type="Rhea" id="RHEA-COMP:10748"/>
        <dbReference type="ChEBI" id="CHEBI:83833"/>
        <dbReference type="ChEBI" id="CHEBI:83834"/>
        <dbReference type="EC" id="5.2.1.8"/>
    </reaction>
</comment>
<feature type="compositionally biased region" description="Acidic residues" evidence="12">
    <location>
        <begin position="11"/>
        <end position="21"/>
    </location>
</feature>
<dbReference type="GO" id="GO:0051301">
    <property type="term" value="P:cell division"/>
    <property type="evidence" value="ECO:0007669"/>
    <property type="project" value="UniProtKB-KW"/>
</dbReference>
<dbReference type="GO" id="GO:0003755">
    <property type="term" value="F:peptidyl-prolyl cis-trans isomerase activity"/>
    <property type="evidence" value="ECO:0007669"/>
    <property type="project" value="UniProtKB-UniRule"/>
</dbReference>
<keyword evidence="6" id="KW-0143">Chaperone</keyword>
<evidence type="ECO:0000259" key="13">
    <source>
        <dbReference type="PROSITE" id="PS50059"/>
    </source>
</evidence>
<evidence type="ECO:0000256" key="1">
    <source>
        <dbReference type="ARBA" id="ARBA00000971"/>
    </source>
</evidence>
<dbReference type="EC" id="5.2.1.8" evidence="11"/>
<evidence type="ECO:0000256" key="11">
    <source>
        <dbReference type="RuleBase" id="RU003915"/>
    </source>
</evidence>
<dbReference type="Gene3D" id="3.10.50.40">
    <property type="match status" value="1"/>
</dbReference>
<feature type="compositionally biased region" description="Low complexity" evidence="12">
    <location>
        <begin position="1"/>
        <end position="10"/>
    </location>
</feature>
<evidence type="ECO:0000256" key="3">
    <source>
        <dbReference type="ARBA" id="ARBA00005464"/>
    </source>
</evidence>
<keyword evidence="7 10" id="KW-0413">Isomerase</keyword>
<reference evidence="14" key="2">
    <citation type="journal article" date="2021" name="PeerJ">
        <title>Extensive microbial diversity within the chicken gut microbiome revealed by metagenomics and culture.</title>
        <authorList>
            <person name="Gilroy R."/>
            <person name="Ravi A."/>
            <person name="Getino M."/>
            <person name="Pursley I."/>
            <person name="Horton D.L."/>
            <person name="Alikhan N.F."/>
            <person name="Baker D."/>
            <person name="Gharbi K."/>
            <person name="Hall N."/>
            <person name="Watson M."/>
            <person name="Adriaenssens E.M."/>
            <person name="Foster-Nyarko E."/>
            <person name="Jarju S."/>
            <person name="Secka A."/>
            <person name="Antonio M."/>
            <person name="Oren A."/>
            <person name="Chaudhuri R.R."/>
            <person name="La Ragione R."/>
            <person name="Hildebrand F."/>
            <person name="Pallen M.J."/>
        </authorList>
    </citation>
    <scope>NUCLEOTIDE SEQUENCE</scope>
    <source>
        <strain evidence="14">ChiSjej5B23-6657</strain>
    </source>
</reference>
<dbReference type="Pfam" id="PF00254">
    <property type="entry name" value="FKBP_C"/>
    <property type="match status" value="1"/>
</dbReference>
<evidence type="ECO:0000256" key="5">
    <source>
        <dbReference type="ARBA" id="ARBA00023110"/>
    </source>
</evidence>
<reference evidence="14" key="1">
    <citation type="submission" date="2020-10" db="EMBL/GenBank/DDBJ databases">
        <authorList>
            <person name="Gilroy R."/>
        </authorList>
    </citation>
    <scope>NUCLEOTIDE SEQUENCE</scope>
    <source>
        <strain evidence="14">ChiSjej5B23-6657</strain>
    </source>
</reference>
<dbReference type="InterPro" id="IPR001179">
    <property type="entry name" value="PPIase_FKBP_dom"/>
</dbReference>
<dbReference type="Proteomes" id="UP000823912">
    <property type="component" value="Unassembled WGS sequence"/>
</dbReference>
<protein>
    <recommendedName>
        <fullName evidence="11">Peptidyl-prolyl cis-trans isomerase</fullName>
        <ecNumber evidence="11">5.2.1.8</ecNumber>
    </recommendedName>
</protein>
<evidence type="ECO:0000256" key="8">
    <source>
        <dbReference type="ARBA" id="ARBA00023306"/>
    </source>
</evidence>
<gene>
    <name evidence="14" type="ORF">IAA55_00775</name>
</gene>
<evidence type="ECO:0000256" key="2">
    <source>
        <dbReference type="ARBA" id="ARBA00004496"/>
    </source>
</evidence>
<organism evidence="14 15">
    <name type="scientific">Candidatus Pullilachnospira gallistercoris</name>
    <dbReference type="NCBI Taxonomy" id="2840911"/>
    <lineage>
        <taxon>Bacteria</taxon>
        <taxon>Bacillati</taxon>
        <taxon>Bacillota</taxon>
        <taxon>Clostridia</taxon>
        <taxon>Lachnospirales</taxon>
        <taxon>Lachnospiraceae</taxon>
        <taxon>Lachnospiraceae incertae sedis</taxon>
        <taxon>Candidatus Pullilachnospira</taxon>
    </lineage>
</organism>
<comment type="subcellular location">
    <subcellularLocation>
        <location evidence="2">Cytoplasm</location>
    </subcellularLocation>
</comment>
<dbReference type="PROSITE" id="PS50059">
    <property type="entry name" value="FKBP_PPIASE"/>
    <property type="match status" value="1"/>
</dbReference>
<comment type="caution">
    <text evidence="14">The sequence shown here is derived from an EMBL/GenBank/DDBJ whole genome shotgun (WGS) entry which is preliminary data.</text>
</comment>
<evidence type="ECO:0000256" key="6">
    <source>
        <dbReference type="ARBA" id="ARBA00023186"/>
    </source>
</evidence>
<dbReference type="InterPro" id="IPR046357">
    <property type="entry name" value="PPIase_dom_sf"/>
</dbReference>
<dbReference type="SUPFAM" id="SSF54534">
    <property type="entry name" value="FKBP-like"/>
    <property type="match status" value="1"/>
</dbReference>
<feature type="compositionally biased region" description="Polar residues" evidence="12">
    <location>
        <begin position="22"/>
        <end position="39"/>
    </location>
</feature>
<dbReference type="EMBL" id="DVHM01000010">
    <property type="protein sequence ID" value="HIR69798.1"/>
    <property type="molecule type" value="Genomic_DNA"/>
</dbReference>
<evidence type="ECO:0000256" key="9">
    <source>
        <dbReference type="ARBA" id="ARBA00024849"/>
    </source>
</evidence>
<dbReference type="GO" id="GO:0005737">
    <property type="term" value="C:cytoplasm"/>
    <property type="evidence" value="ECO:0007669"/>
    <property type="project" value="UniProtKB-SubCell"/>
</dbReference>
<evidence type="ECO:0000256" key="7">
    <source>
        <dbReference type="ARBA" id="ARBA00023235"/>
    </source>
</evidence>
<feature type="region of interest" description="Disordered" evidence="12">
    <location>
        <begin position="1"/>
        <end position="54"/>
    </location>
</feature>
<evidence type="ECO:0000313" key="14">
    <source>
        <dbReference type="EMBL" id="HIR69798.1"/>
    </source>
</evidence>
<sequence>MESAGSGADAAQEDAAQEDITQETGGADQTTDGADSSADTSEDNGGDTAYNTDTSLVVADGDTVNIDYTGYVDDVPFDGGSTDGAGTSLTIGSGRYIDDFEEQLIGHHVGETVTVNVTFPEDYSSEELQGKDARFEVTINGIYE</sequence>
<keyword evidence="5 10" id="KW-0697">Rotamase</keyword>
<dbReference type="FunFam" id="3.10.50.40:FF:000001">
    <property type="entry name" value="Trigger factor"/>
    <property type="match status" value="1"/>
</dbReference>
<feature type="domain" description="PPIase FKBP-type" evidence="13">
    <location>
        <begin position="61"/>
        <end position="144"/>
    </location>
</feature>
<accession>A0A9D1J9Z7</accession>
<comment type="similarity">
    <text evidence="3">Belongs to the FKBP-type PPIase family. Tig subfamily.</text>
</comment>
<keyword evidence="8" id="KW-0131">Cell cycle</keyword>